<dbReference type="PRINTS" id="PR00081">
    <property type="entry name" value="GDHRDH"/>
</dbReference>
<accession>A0A7C3CBX9</accession>
<dbReference type="InterPro" id="IPR020904">
    <property type="entry name" value="Sc_DH/Rdtase_CS"/>
</dbReference>
<dbReference type="Proteomes" id="UP000886042">
    <property type="component" value="Unassembled WGS sequence"/>
</dbReference>
<evidence type="ECO:0000256" key="2">
    <source>
        <dbReference type="ARBA" id="ARBA00023002"/>
    </source>
</evidence>
<dbReference type="PROSITE" id="PS00061">
    <property type="entry name" value="ADH_SHORT"/>
    <property type="match status" value="1"/>
</dbReference>
<comment type="caution">
    <text evidence="3">The sequence shown here is derived from an EMBL/GenBank/DDBJ whole genome shotgun (WGS) entry which is preliminary data.</text>
</comment>
<sequence>MNSHTDLSGRTILVTGASRGIGFASARELSKAGAHIIATARTQGALEELDDIIRKEGGTDMTLVPMDLRAPDGIDQLGAAIYERWGHLDGLLANAGVLGEMAPVSHIAPKKFDEAIAVNITANYRLIRSLDSLLQASPSGRAVFISSHGAQSRKAYWGTYATTKSALDALVTCYAKETEKTNLRVNLLYPPAIRTQMRAKAMPGEDPDTLPTPSDIAPLIIPYLAPGYTGHGEIIDLRDKVKRR</sequence>
<protein>
    <submittedName>
        <fullName evidence="3">SDR family NAD(P)-dependent oxidoreductase</fullName>
    </submittedName>
</protein>
<dbReference type="SUPFAM" id="SSF51735">
    <property type="entry name" value="NAD(P)-binding Rossmann-fold domains"/>
    <property type="match status" value="1"/>
</dbReference>
<name>A0A7C3CBX9_9PROT</name>
<dbReference type="EMBL" id="DRMN01000171">
    <property type="protein sequence ID" value="HFB54785.1"/>
    <property type="molecule type" value="Genomic_DNA"/>
</dbReference>
<dbReference type="GO" id="GO:0016491">
    <property type="term" value="F:oxidoreductase activity"/>
    <property type="evidence" value="ECO:0007669"/>
    <property type="project" value="UniProtKB-KW"/>
</dbReference>
<dbReference type="InterPro" id="IPR002347">
    <property type="entry name" value="SDR_fam"/>
</dbReference>
<proteinExistence type="inferred from homology"/>
<evidence type="ECO:0000313" key="3">
    <source>
        <dbReference type="EMBL" id="HFB54785.1"/>
    </source>
</evidence>
<gene>
    <name evidence="3" type="ORF">ENJ46_02585</name>
</gene>
<keyword evidence="2" id="KW-0560">Oxidoreductase</keyword>
<dbReference type="Gene3D" id="3.40.50.720">
    <property type="entry name" value="NAD(P)-binding Rossmann-like Domain"/>
    <property type="match status" value="1"/>
</dbReference>
<dbReference type="AlphaFoldDB" id="A0A7C3CBX9"/>
<reference evidence="3" key="1">
    <citation type="journal article" date="2020" name="mSystems">
        <title>Genome- and Community-Level Interaction Insights into Carbon Utilization and Element Cycling Functions of Hydrothermarchaeota in Hydrothermal Sediment.</title>
        <authorList>
            <person name="Zhou Z."/>
            <person name="Liu Y."/>
            <person name="Xu W."/>
            <person name="Pan J."/>
            <person name="Luo Z.H."/>
            <person name="Li M."/>
        </authorList>
    </citation>
    <scope>NUCLEOTIDE SEQUENCE [LARGE SCALE GENOMIC DNA]</scope>
    <source>
        <strain evidence="3">HyVt-489</strain>
    </source>
</reference>
<organism evidence="3">
    <name type="scientific">Hellea balneolensis</name>
    <dbReference type="NCBI Taxonomy" id="287478"/>
    <lineage>
        <taxon>Bacteria</taxon>
        <taxon>Pseudomonadati</taxon>
        <taxon>Pseudomonadota</taxon>
        <taxon>Alphaproteobacteria</taxon>
        <taxon>Maricaulales</taxon>
        <taxon>Robiginitomaculaceae</taxon>
        <taxon>Hellea</taxon>
    </lineage>
</organism>
<dbReference type="InterPro" id="IPR036291">
    <property type="entry name" value="NAD(P)-bd_dom_sf"/>
</dbReference>
<dbReference type="PANTHER" id="PTHR44196:SF4">
    <property type="entry name" value="SHORT CHAIN DEHYDROGENASE"/>
    <property type="match status" value="1"/>
</dbReference>
<comment type="similarity">
    <text evidence="1">Belongs to the short-chain dehydrogenases/reductases (SDR) family.</text>
</comment>
<evidence type="ECO:0000256" key="1">
    <source>
        <dbReference type="ARBA" id="ARBA00006484"/>
    </source>
</evidence>
<dbReference type="Pfam" id="PF00106">
    <property type="entry name" value="adh_short"/>
    <property type="match status" value="1"/>
</dbReference>
<dbReference type="PANTHER" id="PTHR44196">
    <property type="entry name" value="DEHYDROGENASE/REDUCTASE SDR FAMILY MEMBER 7B"/>
    <property type="match status" value="1"/>
</dbReference>
<dbReference type="GO" id="GO:0016020">
    <property type="term" value="C:membrane"/>
    <property type="evidence" value="ECO:0007669"/>
    <property type="project" value="TreeGrafter"/>
</dbReference>